<accession>A0A1L9R9H2</accession>
<dbReference type="GeneID" id="63752391"/>
<feature type="compositionally biased region" description="Polar residues" evidence="1">
    <location>
        <begin position="337"/>
        <end position="348"/>
    </location>
</feature>
<dbReference type="EMBL" id="KV878216">
    <property type="protein sequence ID" value="OJJ31507.1"/>
    <property type="molecule type" value="Genomic_DNA"/>
</dbReference>
<organism evidence="2 3">
    <name type="scientific">Aspergillus wentii DTO 134E9</name>
    <dbReference type="NCBI Taxonomy" id="1073089"/>
    <lineage>
        <taxon>Eukaryota</taxon>
        <taxon>Fungi</taxon>
        <taxon>Dikarya</taxon>
        <taxon>Ascomycota</taxon>
        <taxon>Pezizomycotina</taxon>
        <taxon>Eurotiomycetes</taxon>
        <taxon>Eurotiomycetidae</taxon>
        <taxon>Eurotiales</taxon>
        <taxon>Aspergillaceae</taxon>
        <taxon>Aspergillus</taxon>
        <taxon>Aspergillus subgen. Cremei</taxon>
    </lineage>
</organism>
<feature type="region of interest" description="Disordered" evidence="1">
    <location>
        <begin position="219"/>
        <end position="364"/>
    </location>
</feature>
<evidence type="ECO:0000256" key="1">
    <source>
        <dbReference type="SAM" id="MobiDB-lite"/>
    </source>
</evidence>
<feature type="region of interest" description="Disordered" evidence="1">
    <location>
        <begin position="163"/>
        <end position="206"/>
    </location>
</feature>
<reference evidence="3" key="1">
    <citation type="journal article" date="2017" name="Genome Biol.">
        <title>Comparative genomics reveals high biological diversity and specific adaptations in the industrially and medically important fungal genus Aspergillus.</title>
        <authorList>
            <person name="de Vries R.P."/>
            <person name="Riley R."/>
            <person name="Wiebenga A."/>
            <person name="Aguilar-Osorio G."/>
            <person name="Amillis S."/>
            <person name="Uchima C.A."/>
            <person name="Anderluh G."/>
            <person name="Asadollahi M."/>
            <person name="Askin M."/>
            <person name="Barry K."/>
            <person name="Battaglia E."/>
            <person name="Bayram O."/>
            <person name="Benocci T."/>
            <person name="Braus-Stromeyer S.A."/>
            <person name="Caldana C."/>
            <person name="Canovas D."/>
            <person name="Cerqueira G.C."/>
            <person name="Chen F."/>
            <person name="Chen W."/>
            <person name="Choi C."/>
            <person name="Clum A."/>
            <person name="Dos Santos R.A."/>
            <person name="Damasio A.R."/>
            <person name="Diallinas G."/>
            <person name="Emri T."/>
            <person name="Fekete E."/>
            <person name="Flipphi M."/>
            <person name="Freyberg S."/>
            <person name="Gallo A."/>
            <person name="Gournas C."/>
            <person name="Habgood R."/>
            <person name="Hainaut M."/>
            <person name="Harispe M.L."/>
            <person name="Henrissat B."/>
            <person name="Hilden K.S."/>
            <person name="Hope R."/>
            <person name="Hossain A."/>
            <person name="Karabika E."/>
            <person name="Karaffa L."/>
            <person name="Karanyi Z."/>
            <person name="Krasevec N."/>
            <person name="Kuo A."/>
            <person name="Kusch H."/>
            <person name="LaButti K."/>
            <person name="Lagendijk E.L."/>
            <person name="Lapidus A."/>
            <person name="Levasseur A."/>
            <person name="Lindquist E."/>
            <person name="Lipzen A."/>
            <person name="Logrieco A.F."/>
            <person name="MacCabe A."/>
            <person name="Maekelae M.R."/>
            <person name="Malavazi I."/>
            <person name="Melin P."/>
            <person name="Meyer V."/>
            <person name="Mielnichuk N."/>
            <person name="Miskei M."/>
            <person name="Molnar A.P."/>
            <person name="Mule G."/>
            <person name="Ngan C.Y."/>
            <person name="Orejas M."/>
            <person name="Orosz E."/>
            <person name="Ouedraogo J.P."/>
            <person name="Overkamp K.M."/>
            <person name="Park H.-S."/>
            <person name="Perrone G."/>
            <person name="Piumi F."/>
            <person name="Punt P.J."/>
            <person name="Ram A.F."/>
            <person name="Ramon A."/>
            <person name="Rauscher S."/>
            <person name="Record E."/>
            <person name="Riano-Pachon D.M."/>
            <person name="Robert V."/>
            <person name="Roehrig J."/>
            <person name="Ruller R."/>
            <person name="Salamov A."/>
            <person name="Salih N.S."/>
            <person name="Samson R.A."/>
            <person name="Sandor E."/>
            <person name="Sanguinetti M."/>
            <person name="Schuetze T."/>
            <person name="Sepcic K."/>
            <person name="Shelest E."/>
            <person name="Sherlock G."/>
            <person name="Sophianopoulou V."/>
            <person name="Squina F.M."/>
            <person name="Sun H."/>
            <person name="Susca A."/>
            <person name="Todd R.B."/>
            <person name="Tsang A."/>
            <person name="Unkles S.E."/>
            <person name="van de Wiele N."/>
            <person name="van Rossen-Uffink D."/>
            <person name="Oliveira J.V."/>
            <person name="Vesth T.C."/>
            <person name="Visser J."/>
            <person name="Yu J.-H."/>
            <person name="Zhou M."/>
            <person name="Andersen M.R."/>
            <person name="Archer D.B."/>
            <person name="Baker S.E."/>
            <person name="Benoit I."/>
            <person name="Brakhage A.A."/>
            <person name="Braus G.H."/>
            <person name="Fischer R."/>
            <person name="Frisvad J.C."/>
            <person name="Goldman G.H."/>
            <person name="Houbraken J."/>
            <person name="Oakley B."/>
            <person name="Pocsi I."/>
            <person name="Scazzocchio C."/>
            <person name="Seiboth B."/>
            <person name="vanKuyk P.A."/>
            <person name="Wortman J."/>
            <person name="Dyer P.S."/>
            <person name="Grigoriev I.V."/>
        </authorList>
    </citation>
    <scope>NUCLEOTIDE SEQUENCE [LARGE SCALE GENOMIC DNA]</scope>
    <source>
        <strain evidence="3">DTO 134E9</strain>
    </source>
</reference>
<dbReference type="VEuPathDB" id="FungiDB:ASPWEDRAFT_45445"/>
<keyword evidence="3" id="KW-1185">Reference proteome</keyword>
<dbReference type="AlphaFoldDB" id="A0A1L9R9H2"/>
<dbReference type="STRING" id="1073089.A0A1L9R9H2"/>
<evidence type="ECO:0000313" key="3">
    <source>
        <dbReference type="Proteomes" id="UP000184383"/>
    </source>
</evidence>
<dbReference type="OrthoDB" id="3595619at2759"/>
<name>A0A1L9R9H2_ASPWE</name>
<dbReference type="RefSeq" id="XP_040685184.1">
    <property type="nucleotide sequence ID" value="XM_040836543.1"/>
</dbReference>
<sequence>MKLELGQAGSIFTGWIPSCLFCPTPADDDDAGSRHRQAGKDKGVEREMKICHTQPHLVPPMRLVVYDDLPSPGPPPRTASLPSWVVNEGRQLASRASSRASMSFKRKSTAPLRISAPTDFRRIDIDPFEDSDEFQPLELSIHTPKNRLSNLPSFENFGIQEERQYLPARPPRVLSPSADIPRSRSHRPSHSFQLPRKPVGSGSRRSSLATLEQLLERQQSPMASPLIPHFSSRPSTTAGPADNLPSPAPTRLDSPGDFGGLFNTERRRRTDDAEASTFPRTPTNLQDRPFTSMPPPEEESSSIDSPRTPTACPDSPNTTPSRAQRSGRVTQWLFPGSNKNGSPQSSPLKSACHDKATARTRTRTLSGSTLASSLSSITGNFKITPSFSSGLAASPTFRSDSRRGKEFDLPISRPIPITSFEERAYPTIYEGQQQPPQQEYQDSVYKHYARQRESAVGVAF</sequence>
<protein>
    <submittedName>
        <fullName evidence="2">Uncharacterized protein</fullName>
    </submittedName>
</protein>
<dbReference type="Proteomes" id="UP000184383">
    <property type="component" value="Unassembled WGS sequence"/>
</dbReference>
<proteinExistence type="predicted"/>
<gene>
    <name evidence="2" type="ORF">ASPWEDRAFT_45445</name>
</gene>
<evidence type="ECO:0000313" key="2">
    <source>
        <dbReference type="EMBL" id="OJJ31507.1"/>
    </source>
</evidence>
<feature type="compositionally biased region" description="Polar residues" evidence="1">
    <location>
        <begin position="315"/>
        <end position="329"/>
    </location>
</feature>